<sequence>MSEAGPPRRGKPPVFLERQSYRRRRVIDTARVLPFIGMLLWLVPLLWAEEGAAAVRSSSAILYLFGVWALLVLGAVVLSSRLAAQGRYGAEPGGEGG</sequence>
<dbReference type="OrthoDB" id="7871801at2"/>
<dbReference type="AlphaFoldDB" id="A0A1P8UPF0"/>
<keyword evidence="1" id="KW-0812">Transmembrane</keyword>
<name>A0A1P8UPF0_9RHOB</name>
<accession>A0A1P8UPF0</accession>
<evidence type="ECO:0000256" key="1">
    <source>
        <dbReference type="SAM" id="Phobius"/>
    </source>
</evidence>
<organism evidence="2 3">
    <name type="scientific">Salipiger abyssi</name>
    <dbReference type="NCBI Taxonomy" id="1250539"/>
    <lineage>
        <taxon>Bacteria</taxon>
        <taxon>Pseudomonadati</taxon>
        <taxon>Pseudomonadota</taxon>
        <taxon>Alphaproteobacteria</taxon>
        <taxon>Rhodobacterales</taxon>
        <taxon>Roseobacteraceae</taxon>
        <taxon>Salipiger</taxon>
    </lineage>
</organism>
<feature type="transmembrane region" description="Helical" evidence="1">
    <location>
        <begin position="30"/>
        <end position="48"/>
    </location>
</feature>
<dbReference type="KEGG" id="paby:Ga0080574_TMP945"/>
<dbReference type="Proteomes" id="UP000187059">
    <property type="component" value="Chromosome"/>
</dbReference>
<dbReference type="STRING" id="1250539.Ga0080574_TMP945"/>
<feature type="transmembrane region" description="Helical" evidence="1">
    <location>
        <begin position="60"/>
        <end position="78"/>
    </location>
</feature>
<dbReference type="RefSeq" id="WP_076695671.1">
    <property type="nucleotide sequence ID" value="NZ_CP015093.1"/>
</dbReference>
<evidence type="ECO:0000313" key="3">
    <source>
        <dbReference type="Proteomes" id="UP000187059"/>
    </source>
</evidence>
<keyword evidence="1" id="KW-1133">Transmembrane helix</keyword>
<evidence type="ECO:0000313" key="2">
    <source>
        <dbReference type="EMBL" id="APZ51279.1"/>
    </source>
</evidence>
<protein>
    <submittedName>
        <fullName evidence="2">Uncharacterized protein</fullName>
    </submittedName>
</protein>
<reference evidence="2 3" key="1">
    <citation type="submission" date="2016-04" db="EMBL/GenBank/DDBJ databases">
        <title>Deep-sea bacteria in the southern Pacific.</title>
        <authorList>
            <person name="Tang K."/>
        </authorList>
    </citation>
    <scope>NUCLEOTIDE SEQUENCE [LARGE SCALE GENOMIC DNA]</scope>
    <source>
        <strain evidence="2 3">JLT2014</strain>
    </source>
</reference>
<keyword evidence="1" id="KW-0472">Membrane</keyword>
<dbReference type="EMBL" id="CP015093">
    <property type="protein sequence ID" value="APZ51279.1"/>
    <property type="molecule type" value="Genomic_DNA"/>
</dbReference>
<gene>
    <name evidence="2" type="ORF">Ga0080574_TMP945</name>
</gene>
<keyword evidence="3" id="KW-1185">Reference proteome</keyword>
<proteinExistence type="predicted"/>